<dbReference type="PANTHER" id="PTHR36924:SF1">
    <property type="entry name" value="ANTITOXIN HIGA-1"/>
    <property type="match status" value="1"/>
</dbReference>
<evidence type="ECO:0000313" key="4">
    <source>
        <dbReference type="Proteomes" id="UP000199820"/>
    </source>
</evidence>
<dbReference type="GO" id="GO:0003677">
    <property type="term" value="F:DNA binding"/>
    <property type="evidence" value="ECO:0007669"/>
    <property type="project" value="UniProtKB-KW"/>
</dbReference>
<dbReference type="SUPFAM" id="SSF47413">
    <property type="entry name" value="lambda repressor-like DNA-binding domains"/>
    <property type="match status" value="1"/>
</dbReference>
<dbReference type="STRING" id="1526.SAMN02910262_00523"/>
<organism evidence="3 4">
    <name type="scientific">[Clostridium] aminophilum</name>
    <dbReference type="NCBI Taxonomy" id="1526"/>
    <lineage>
        <taxon>Bacteria</taxon>
        <taxon>Bacillati</taxon>
        <taxon>Bacillota</taxon>
        <taxon>Clostridia</taxon>
        <taxon>Lachnospirales</taxon>
        <taxon>Lachnospiraceae</taxon>
    </lineage>
</organism>
<keyword evidence="1" id="KW-0238">DNA-binding</keyword>
<dbReference type="InterPro" id="IPR013430">
    <property type="entry name" value="Toxin_antidote_HigA"/>
</dbReference>
<dbReference type="Pfam" id="PF01381">
    <property type="entry name" value="HTH_3"/>
    <property type="match status" value="1"/>
</dbReference>
<reference evidence="3 4" key="1">
    <citation type="submission" date="2016-10" db="EMBL/GenBank/DDBJ databases">
        <authorList>
            <person name="de Groot N.N."/>
        </authorList>
    </citation>
    <scope>NUCLEOTIDE SEQUENCE [LARGE SCALE GENOMIC DNA]</scope>
    <source>
        <strain evidence="3 4">KH1P1</strain>
    </source>
</reference>
<keyword evidence="4" id="KW-1185">Reference proteome</keyword>
<evidence type="ECO:0000313" key="3">
    <source>
        <dbReference type="EMBL" id="SET18176.1"/>
    </source>
</evidence>
<dbReference type="InterPro" id="IPR001387">
    <property type="entry name" value="Cro/C1-type_HTH"/>
</dbReference>
<proteinExistence type="predicted"/>
<dbReference type="OrthoDB" id="3174593at2"/>
<protein>
    <submittedName>
        <fullName evidence="3">Addiction module antidote protein, HigA family</fullName>
    </submittedName>
</protein>
<dbReference type="AlphaFoldDB" id="A0A1I0CFA4"/>
<dbReference type="SMART" id="SM00530">
    <property type="entry name" value="HTH_XRE"/>
    <property type="match status" value="1"/>
</dbReference>
<evidence type="ECO:0000259" key="2">
    <source>
        <dbReference type="PROSITE" id="PS50943"/>
    </source>
</evidence>
<dbReference type="InterPro" id="IPR010982">
    <property type="entry name" value="Lambda_DNA-bd_dom_sf"/>
</dbReference>
<dbReference type="PROSITE" id="PS50943">
    <property type="entry name" value="HTH_CROC1"/>
    <property type="match status" value="1"/>
</dbReference>
<dbReference type="CDD" id="cd00093">
    <property type="entry name" value="HTH_XRE"/>
    <property type="match status" value="1"/>
</dbReference>
<evidence type="ECO:0000256" key="1">
    <source>
        <dbReference type="ARBA" id="ARBA00023125"/>
    </source>
</evidence>
<dbReference type="EMBL" id="FOIL01000007">
    <property type="protein sequence ID" value="SET18176.1"/>
    <property type="molecule type" value="Genomic_DNA"/>
</dbReference>
<dbReference type="NCBIfam" id="TIGR02607">
    <property type="entry name" value="antidote_HigA"/>
    <property type="match status" value="1"/>
</dbReference>
<dbReference type="Gene3D" id="1.10.260.40">
    <property type="entry name" value="lambda repressor-like DNA-binding domains"/>
    <property type="match status" value="1"/>
</dbReference>
<name>A0A1I0CFA4_9FIRM</name>
<dbReference type="PANTHER" id="PTHR36924">
    <property type="entry name" value="ANTITOXIN HIGA-1"/>
    <property type="match status" value="1"/>
</dbReference>
<accession>A0A1I0CFA4</accession>
<gene>
    <name evidence="3" type="ORF">SAMN04487771_100726</name>
</gene>
<dbReference type="RefSeq" id="WP_074648858.1">
    <property type="nucleotide sequence ID" value="NZ_FOIL01000007.1"/>
</dbReference>
<feature type="domain" description="HTH cro/C1-type" evidence="2">
    <location>
        <begin position="13"/>
        <end position="67"/>
    </location>
</feature>
<sequence length="99" mass="11040">MTRKPTHPGRVFLEDVLKPLGLSVTEAAKMLGVSRKTLSEFVNEKAALSPEMALRISKATNTSAESWLNMQQKLTLWNASQHEPMNVIMFPMPIKAMEG</sequence>
<dbReference type="Proteomes" id="UP000199820">
    <property type="component" value="Unassembled WGS sequence"/>
</dbReference>